<sequence length="242" mass="27020">STYTYQDSYDDIWNDFDCWVRDHVFAYPTMDGVIDTVQWEGWREGVDDIRYLTTLLDLIEEAKGEGKDTSSAESWLADLKDADLTTKDLDTVRSEMIGYILSLLGGDPSDITPPVITSVAASDITGSSAIIKWTTDERANSQVEYGPTEDLGLSSELETCLVRNHAVTLTRLDTDTTYYFRVKSTDASGNLATSDIYSFNTLSSLSISFITPTDADHAVVNRDWTELNTFIDSIYEVSSFIE</sequence>
<dbReference type="AlphaFoldDB" id="X0X3H8"/>
<dbReference type="Gene3D" id="2.60.40.380">
    <property type="entry name" value="Purple acid phosphatase-like, N-terminal"/>
    <property type="match status" value="1"/>
</dbReference>
<dbReference type="InterPro" id="IPR015914">
    <property type="entry name" value="PAPs_N"/>
</dbReference>
<feature type="non-terminal residue" evidence="2">
    <location>
        <position position="1"/>
    </location>
</feature>
<reference evidence="2" key="1">
    <citation type="journal article" date="2014" name="Front. Microbiol.">
        <title>High frequency of phylogenetically diverse reductive dehalogenase-homologous genes in deep subseafloor sedimentary metagenomes.</title>
        <authorList>
            <person name="Kawai M."/>
            <person name="Futagami T."/>
            <person name="Toyoda A."/>
            <person name="Takaki Y."/>
            <person name="Nishi S."/>
            <person name="Hori S."/>
            <person name="Arai W."/>
            <person name="Tsubouchi T."/>
            <person name="Morono Y."/>
            <person name="Uchiyama I."/>
            <person name="Ito T."/>
            <person name="Fujiyama A."/>
            <person name="Inagaki F."/>
            <person name="Takami H."/>
        </authorList>
    </citation>
    <scope>NUCLEOTIDE SEQUENCE</scope>
    <source>
        <strain evidence="2">Expedition CK06-06</strain>
    </source>
</reference>
<protein>
    <recommendedName>
        <fullName evidence="1">Fibronectin type-III domain-containing protein</fullName>
    </recommendedName>
</protein>
<gene>
    <name evidence="2" type="ORF">S01H1_47183</name>
</gene>
<name>X0X3H8_9ZZZZ</name>
<dbReference type="InterPro" id="IPR003961">
    <property type="entry name" value="FN3_dom"/>
</dbReference>
<dbReference type="InterPro" id="IPR008963">
    <property type="entry name" value="Purple_acid_Pase-like_N"/>
</dbReference>
<evidence type="ECO:0000313" key="2">
    <source>
        <dbReference type="EMBL" id="GAG19546.1"/>
    </source>
</evidence>
<dbReference type="EMBL" id="BARS01030241">
    <property type="protein sequence ID" value="GAG19546.1"/>
    <property type="molecule type" value="Genomic_DNA"/>
</dbReference>
<comment type="caution">
    <text evidence="2">The sequence shown here is derived from an EMBL/GenBank/DDBJ whole genome shotgun (WGS) entry which is preliminary data.</text>
</comment>
<dbReference type="SMART" id="SM00060">
    <property type="entry name" value="FN3"/>
    <property type="match status" value="1"/>
</dbReference>
<dbReference type="PROSITE" id="PS50853">
    <property type="entry name" value="FN3"/>
    <property type="match status" value="1"/>
</dbReference>
<accession>X0X3H8</accession>
<organism evidence="2">
    <name type="scientific">marine sediment metagenome</name>
    <dbReference type="NCBI Taxonomy" id="412755"/>
    <lineage>
        <taxon>unclassified sequences</taxon>
        <taxon>metagenomes</taxon>
        <taxon>ecological metagenomes</taxon>
    </lineage>
</organism>
<dbReference type="GO" id="GO:0003993">
    <property type="term" value="F:acid phosphatase activity"/>
    <property type="evidence" value="ECO:0007669"/>
    <property type="project" value="InterPro"/>
</dbReference>
<proteinExistence type="predicted"/>
<dbReference type="GO" id="GO:0046872">
    <property type="term" value="F:metal ion binding"/>
    <property type="evidence" value="ECO:0007669"/>
    <property type="project" value="InterPro"/>
</dbReference>
<dbReference type="Pfam" id="PF16656">
    <property type="entry name" value="Pur_ac_phosph_N"/>
    <property type="match status" value="1"/>
</dbReference>
<dbReference type="SUPFAM" id="SSF49363">
    <property type="entry name" value="Purple acid phosphatase, N-terminal domain"/>
    <property type="match status" value="1"/>
</dbReference>
<evidence type="ECO:0000259" key="1">
    <source>
        <dbReference type="PROSITE" id="PS50853"/>
    </source>
</evidence>
<feature type="domain" description="Fibronectin type-III" evidence="1">
    <location>
        <begin position="115"/>
        <end position="204"/>
    </location>
</feature>